<comment type="subunit">
    <text evidence="5 7">Monomer.</text>
</comment>
<comment type="function">
    <text evidence="5">Catalyzes the reversible transfer of the terminal phosphate group between ATP and AMP. Plays an important role in cellular energy homeostasis and in adenine nucleotide metabolism.</text>
</comment>
<evidence type="ECO:0000256" key="1">
    <source>
        <dbReference type="ARBA" id="ARBA00022679"/>
    </source>
</evidence>
<comment type="domain">
    <text evidence="5">Consists of three domains, a large central CORE domain and two small peripheral domains, NMPbind and LID, which undergo movements during catalysis. The LID domain closes over the site of phosphoryl transfer upon ATP binding. Assembling and dissambling the active center during each catalytic cycle provides an effective means to prevent ATP hydrolysis.</text>
</comment>
<dbReference type="GO" id="GO:0044209">
    <property type="term" value="P:AMP salvage"/>
    <property type="evidence" value="ECO:0007669"/>
    <property type="project" value="UniProtKB-UniRule"/>
</dbReference>
<accession>B3ER54</accession>
<dbReference type="PRINTS" id="PR00094">
    <property type="entry name" value="ADENYLTKNASE"/>
</dbReference>
<evidence type="ECO:0000256" key="4">
    <source>
        <dbReference type="ARBA" id="ARBA00022777"/>
    </source>
</evidence>
<feature type="binding site" evidence="5">
    <location>
        <position position="146"/>
    </location>
    <ligand>
        <name>AMP</name>
        <dbReference type="ChEBI" id="CHEBI:456215"/>
    </ligand>
</feature>
<keyword evidence="1 5" id="KW-0808">Transferase</keyword>
<feature type="binding site" evidence="5">
    <location>
        <position position="37"/>
    </location>
    <ligand>
        <name>AMP</name>
        <dbReference type="ChEBI" id="CHEBI:456215"/>
    </ligand>
</feature>
<feature type="binding site" evidence="5">
    <location>
        <position position="93"/>
    </location>
    <ligand>
        <name>AMP</name>
        <dbReference type="ChEBI" id="CHEBI:456215"/>
    </ligand>
</feature>
<comment type="caution">
    <text evidence="5">Lacks conserved residue(s) required for the propagation of feature annotation.</text>
</comment>
<feature type="binding site" evidence="5">
    <location>
        <position position="128"/>
    </location>
    <ligand>
        <name>ATP</name>
        <dbReference type="ChEBI" id="CHEBI:30616"/>
    </ligand>
</feature>
<keyword evidence="2 5" id="KW-0545">Nucleotide biosynthesis</keyword>
<dbReference type="Proteomes" id="UP000001227">
    <property type="component" value="Chromosome"/>
</dbReference>
<dbReference type="InterPro" id="IPR027417">
    <property type="entry name" value="P-loop_NTPase"/>
</dbReference>
<dbReference type="InterPro" id="IPR033690">
    <property type="entry name" value="Adenylat_kinase_CS"/>
</dbReference>
<feature type="binding site" evidence="5">
    <location>
        <position position="134"/>
    </location>
    <ligand>
        <name>AMP</name>
        <dbReference type="ChEBI" id="CHEBI:456215"/>
    </ligand>
</feature>
<evidence type="ECO:0000313" key="9">
    <source>
        <dbReference type="Proteomes" id="UP000001227"/>
    </source>
</evidence>
<evidence type="ECO:0000313" key="8">
    <source>
        <dbReference type="EMBL" id="ACE05706.1"/>
    </source>
</evidence>
<feature type="binding site" evidence="5">
    <location>
        <position position="174"/>
    </location>
    <ligand>
        <name>ATP</name>
        <dbReference type="ChEBI" id="CHEBI:30616"/>
    </ligand>
</feature>
<evidence type="ECO:0000256" key="5">
    <source>
        <dbReference type="HAMAP-Rule" id="MF_00235"/>
    </source>
</evidence>
<evidence type="ECO:0000256" key="6">
    <source>
        <dbReference type="RuleBase" id="RU003330"/>
    </source>
</evidence>
<comment type="pathway">
    <text evidence="5">Purine metabolism; AMP biosynthesis via salvage pathway; AMP from ADP: step 1/1.</text>
</comment>
<keyword evidence="3 5" id="KW-0547">Nucleotide-binding</keyword>
<name>B3ER54_AMOA5</name>
<comment type="similarity">
    <text evidence="5 6">Belongs to the adenylate kinase family.</text>
</comment>
<proteinExistence type="inferred from homology"/>
<dbReference type="HOGENOM" id="CLU_032354_1_2_10"/>
<dbReference type="eggNOG" id="COG0563">
    <property type="taxonomic scope" value="Bacteria"/>
</dbReference>
<dbReference type="PROSITE" id="PS00113">
    <property type="entry name" value="ADENYLATE_KINASE"/>
    <property type="match status" value="1"/>
</dbReference>
<keyword evidence="5" id="KW-0963">Cytoplasm</keyword>
<dbReference type="Gene3D" id="3.40.50.300">
    <property type="entry name" value="P-loop containing nucleotide triphosphate hydrolases"/>
    <property type="match status" value="1"/>
</dbReference>
<dbReference type="EC" id="2.7.4.3" evidence="5 7"/>
<feature type="binding site" evidence="5">
    <location>
        <begin position="86"/>
        <end position="89"/>
    </location>
    <ligand>
        <name>AMP</name>
        <dbReference type="ChEBI" id="CHEBI:456215"/>
    </ligand>
</feature>
<keyword evidence="9" id="KW-1185">Reference proteome</keyword>
<dbReference type="UniPathway" id="UPA00588">
    <property type="reaction ID" value="UER00649"/>
</dbReference>
<dbReference type="CDD" id="cd01428">
    <property type="entry name" value="ADK"/>
    <property type="match status" value="1"/>
</dbReference>
<dbReference type="GO" id="GO:0005737">
    <property type="term" value="C:cytoplasm"/>
    <property type="evidence" value="ECO:0007669"/>
    <property type="project" value="UniProtKB-SubCell"/>
</dbReference>
<organism evidence="8 9">
    <name type="scientific">Amoebophilus asiaticus (strain 5a2)</name>
    <dbReference type="NCBI Taxonomy" id="452471"/>
    <lineage>
        <taxon>Bacteria</taxon>
        <taxon>Pseudomonadati</taxon>
        <taxon>Bacteroidota</taxon>
        <taxon>Cytophagia</taxon>
        <taxon>Cytophagales</taxon>
        <taxon>Amoebophilaceae</taxon>
        <taxon>Candidatus Amoebophilus</taxon>
    </lineage>
</organism>
<dbReference type="KEGG" id="aas:Aasi_0266"/>
<dbReference type="PANTHER" id="PTHR23359">
    <property type="entry name" value="NUCLEOTIDE KINASE"/>
    <property type="match status" value="1"/>
</dbReference>
<protein>
    <recommendedName>
        <fullName evidence="5 7">Adenylate kinase</fullName>
        <shortName evidence="5">AK</shortName>
        <ecNumber evidence="5 7">2.7.4.3</ecNumber>
    </recommendedName>
    <alternativeName>
        <fullName evidence="5">ATP-AMP transphosphorylase</fullName>
    </alternativeName>
    <alternativeName>
        <fullName evidence="5">ATP:AMP phosphotransferase</fullName>
    </alternativeName>
    <alternativeName>
        <fullName evidence="5">Adenylate monophosphate kinase</fullName>
    </alternativeName>
</protein>
<gene>
    <name evidence="5" type="primary">adk</name>
    <name evidence="8" type="ordered locus">Aasi_0266</name>
</gene>
<dbReference type="RefSeq" id="WP_012472467.1">
    <property type="nucleotide sequence ID" value="NC_010830.1"/>
</dbReference>
<feature type="binding site" evidence="5">
    <location>
        <begin position="11"/>
        <end position="16"/>
    </location>
    <ligand>
        <name>ATP</name>
        <dbReference type="ChEBI" id="CHEBI:30616"/>
    </ligand>
</feature>
<dbReference type="InterPro" id="IPR000850">
    <property type="entry name" value="Adenylat/UMP-CMP_kin"/>
</dbReference>
<comment type="catalytic activity">
    <reaction evidence="5 7">
        <text>AMP + ATP = 2 ADP</text>
        <dbReference type="Rhea" id="RHEA:12973"/>
        <dbReference type="ChEBI" id="CHEBI:30616"/>
        <dbReference type="ChEBI" id="CHEBI:456215"/>
        <dbReference type="ChEBI" id="CHEBI:456216"/>
        <dbReference type="EC" id="2.7.4.3"/>
    </reaction>
</comment>
<dbReference type="NCBIfam" id="NF011100">
    <property type="entry name" value="PRK14527.1"/>
    <property type="match status" value="1"/>
</dbReference>
<sequence length="193" mass="21883">MANIVLLGPPGAGKGTQSERIVSQYNLTPIVPGNLMREHINQDTSVGRLLSNYINEGMLAPHKVVMDLVEEQVKAQKHGFKFLFDGFPRAIAQAISLDELLPKHGHQLDAVIFLDVPDEIVKERIRDRAKVSGRVDDQSDEKIATRLEIYHSETLPVVDYYEKQNKLYRVEGMGPVEDVFERIIQVINPLYHK</sequence>
<keyword evidence="4 5" id="KW-0418">Kinase</keyword>
<evidence type="ECO:0000256" key="3">
    <source>
        <dbReference type="ARBA" id="ARBA00022741"/>
    </source>
</evidence>
<feature type="region of interest" description="NMP" evidence="5">
    <location>
        <begin position="31"/>
        <end position="60"/>
    </location>
</feature>
<dbReference type="OrthoDB" id="9805030at2"/>
<dbReference type="EMBL" id="CP001102">
    <property type="protein sequence ID" value="ACE05706.1"/>
    <property type="molecule type" value="Genomic_DNA"/>
</dbReference>
<dbReference type="GO" id="GO:0005524">
    <property type="term" value="F:ATP binding"/>
    <property type="evidence" value="ECO:0007669"/>
    <property type="project" value="UniProtKB-UniRule"/>
</dbReference>
<dbReference type="SUPFAM" id="SSF52540">
    <property type="entry name" value="P-loop containing nucleoside triphosphate hydrolases"/>
    <property type="match status" value="1"/>
</dbReference>
<dbReference type="STRING" id="452471.Aasi_0266"/>
<evidence type="ECO:0000256" key="2">
    <source>
        <dbReference type="ARBA" id="ARBA00022727"/>
    </source>
</evidence>
<dbReference type="HAMAP" id="MF_00235">
    <property type="entry name" value="Adenylate_kinase_Adk"/>
    <property type="match status" value="1"/>
</dbReference>
<dbReference type="Pfam" id="PF00406">
    <property type="entry name" value="ADK"/>
    <property type="match status" value="1"/>
</dbReference>
<dbReference type="NCBIfam" id="NF001381">
    <property type="entry name" value="PRK00279.1-3"/>
    <property type="match status" value="1"/>
</dbReference>
<dbReference type="AlphaFoldDB" id="B3ER54"/>
<dbReference type="GO" id="GO:0004017">
    <property type="term" value="F:AMP kinase activity"/>
    <property type="evidence" value="ECO:0007669"/>
    <property type="project" value="UniProtKB-UniRule"/>
</dbReference>
<comment type="subcellular location">
    <subcellularLocation>
        <location evidence="5 7">Cytoplasm</location>
    </subcellularLocation>
</comment>
<evidence type="ECO:0000256" key="7">
    <source>
        <dbReference type="RuleBase" id="RU003331"/>
    </source>
</evidence>
<reference evidence="8 9" key="1">
    <citation type="journal article" date="2010" name="J. Bacteriol.">
        <title>The genome of the amoeba symbiont 'Candidatus Amoebophilus asiaticus' reveals common mechanisms for host cell interaction among amoeba-associated bacteria.</title>
        <authorList>
            <person name="Schmitz-Esser S."/>
            <person name="Tischler P."/>
            <person name="Arnold R."/>
            <person name="Montanaro J."/>
            <person name="Wagner M."/>
            <person name="Rattei T."/>
            <person name="Horn M."/>
        </authorList>
    </citation>
    <scope>NUCLEOTIDE SEQUENCE [LARGE SCALE GENOMIC DNA]</scope>
    <source>
        <strain evidence="8 9">5a2</strain>
    </source>
</reference>
<keyword evidence="5 7" id="KW-0067">ATP-binding</keyword>